<organism evidence="2 3">
    <name type="scientific">Amycolatopsis methanolica 239</name>
    <dbReference type="NCBI Taxonomy" id="1068978"/>
    <lineage>
        <taxon>Bacteria</taxon>
        <taxon>Bacillati</taxon>
        <taxon>Actinomycetota</taxon>
        <taxon>Actinomycetes</taxon>
        <taxon>Pseudonocardiales</taxon>
        <taxon>Pseudonocardiaceae</taxon>
        <taxon>Amycolatopsis</taxon>
        <taxon>Amycolatopsis methanolica group</taxon>
    </lineage>
</organism>
<protein>
    <recommendedName>
        <fullName evidence="1">Helicase XPB/Ssl2 N-terminal domain-containing protein</fullName>
    </recommendedName>
</protein>
<dbReference type="KEGG" id="amq:AMETH_6400"/>
<accession>A0A076N8V9</accession>
<sequence length="753" mass="79252">MVRAGILDVMPATSLADWLRSASDDELGALLQARRDLATPPPSDSTVLATRAGTAGSVARAMEDLDTFTLSVLDALLVADADTEAVPLAAITELVGADVRPAVDRLRSRVLAWGDDDAVRVVPAARELAGPFPAGLGASAPGLDVESALAEVGDDERGLLGALAAGPPIGRTRDAAAEPSLAAGAKPVQKLLARGLLLRRDDETVELPREVAIALRGGRICSPKALREPELPTSPHQQSTVDEAAAGEAMEFLRQTESLLTQWSEQPPPVLKSGGLGVRELRKLARELDTDDARATLLAELAAAAGLVADSQSTSPEWVPTTLADSWLASEPAQRWVILAEAWLDLPRLPALAGQRDVKDKPIVPLSDELRRPLAPSVRRRVLGTLAELPRGAGVHGADDLVELLAWRAPRRGGRLRDETVRWTFAEASALGVIALGALTTAGGALLAGDRAGALNAVYDAMPKPIGYVLVQADLTVVAPGPLEMDLATEIAAVADVESAGHATVYRITEASVRRALDTGRTADELHELFRKRSATEVPQSLTYLIDDVARRHGRLRGGAAGSFLRCDDEVLLAEVMGNSVSGDYELRRIAPTVLVSPYPLAEVLDGLRAAGFAPAAEGPDGRVVDLRPSGRRIPARPRTARRVVPEPSGLTGEQAASVVAHIRAGDRAAASRKGTAVRLPGGGGGSDTAATMALLARAHREQREVWIGFVDAHGTASQRIVTPTHVGGGVLIGRDDERYPLHRITSAALVDD</sequence>
<gene>
    <name evidence="2" type="ORF">AMETH_6400</name>
</gene>
<dbReference type="Proteomes" id="UP000062973">
    <property type="component" value="Chromosome"/>
</dbReference>
<dbReference type="STRING" id="1068978.AMETH_6400"/>
<evidence type="ECO:0000313" key="2">
    <source>
        <dbReference type="EMBL" id="AIJ26492.1"/>
    </source>
</evidence>
<feature type="domain" description="Helicase XPB/Ssl2 N-terminal" evidence="1">
    <location>
        <begin position="469"/>
        <end position="591"/>
    </location>
</feature>
<dbReference type="EMBL" id="CP009110">
    <property type="protein sequence ID" value="AIJ26492.1"/>
    <property type="molecule type" value="Genomic_DNA"/>
</dbReference>
<proteinExistence type="predicted"/>
<evidence type="ECO:0000259" key="1">
    <source>
        <dbReference type="Pfam" id="PF13625"/>
    </source>
</evidence>
<dbReference type="InterPro" id="IPR032830">
    <property type="entry name" value="XPB/Ssl2_N"/>
</dbReference>
<dbReference type="HOGENOM" id="CLU_013420_0_0_11"/>
<keyword evidence="3" id="KW-1185">Reference proteome</keyword>
<dbReference type="PATRIC" id="fig|1068978.7.peg.6878"/>
<evidence type="ECO:0000313" key="3">
    <source>
        <dbReference type="Proteomes" id="UP000062973"/>
    </source>
</evidence>
<reference evidence="2 3" key="1">
    <citation type="submission" date="2014-07" db="EMBL/GenBank/DDBJ databases">
        <title>Whole Genome Sequence of the Amycolatopsis methanolica 239.</title>
        <authorList>
            <person name="Tang B."/>
        </authorList>
    </citation>
    <scope>NUCLEOTIDE SEQUENCE [LARGE SCALE GENOMIC DNA]</scope>
    <source>
        <strain evidence="2 3">239</strain>
    </source>
</reference>
<dbReference type="Pfam" id="PF13625">
    <property type="entry name" value="Helicase_C_3"/>
    <property type="match status" value="1"/>
</dbReference>
<name>A0A076N8V9_AMYME</name>
<dbReference type="eggNOG" id="COG2378">
    <property type="taxonomic scope" value="Bacteria"/>
</dbReference>
<dbReference type="AlphaFoldDB" id="A0A076N8V9"/>